<protein>
    <submittedName>
        <fullName evidence="2">Uncharacterized protein</fullName>
    </submittedName>
</protein>
<feature type="region of interest" description="Disordered" evidence="1">
    <location>
        <begin position="67"/>
        <end position="105"/>
    </location>
</feature>
<reference evidence="2" key="1">
    <citation type="journal article" date="2020" name="Stud. Mycol.">
        <title>101 Dothideomycetes genomes: a test case for predicting lifestyles and emergence of pathogens.</title>
        <authorList>
            <person name="Haridas S."/>
            <person name="Albert R."/>
            <person name="Binder M."/>
            <person name="Bloem J."/>
            <person name="Labutti K."/>
            <person name="Salamov A."/>
            <person name="Andreopoulos B."/>
            <person name="Baker S."/>
            <person name="Barry K."/>
            <person name="Bills G."/>
            <person name="Bluhm B."/>
            <person name="Cannon C."/>
            <person name="Castanera R."/>
            <person name="Culley D."/>
            <person name="Daum C."/>
            <person name="Ezra D."/>
            <person name="Gonzalez J."/>
            <person name="Henrissat B."/>
            <person name="Kuo A."/>
            <person name="Liang C."/>
            <person name="Lipzen A."/>
            <person name="Lutzoni F."/>
            <person name="Magnuson J."/>
            <person name="Mondo S."/>
            <person name="Nolan M."/>
            <person name="Ohm R."/>
            <person name="Pangilinan J."/>
            <person name="Park H.-J."/>
            <person name="Ramirez L."/>
            <person name="Alfaro M."/>
            <person name="Sun H."/>
            <person name="Tritt A."/>
            <person name="Yoshinaga Y."/>
            <person name="Zwiers L.-H."/>
            <person name="Turgeon B."/>
            <person name="Goodwin S."/>
            <person name="Spatafora J."/>
            <person name="Crous P."/>
            <person name="Grigoriev I."/>
        </authorList>
    </citation>
    <scope>NUCLEOTIDE SEQUENCE</scope>
    <source>
        <strain evidence="2">CBS 113979</strain>
    </source>
</reference>
<keyword evidence="3" id="KW-1185">Reference proteome</keyword>
<organism evidence="2 3">
    <name type="scientific">Aulographum hederae CBS 113979</name>
    <dbReference type="NCBI Taxonomy" id="1176131"/>
    <lineage>
        <taxon>Eukaryota</taxon>
        <taxon>Fungi</taxon>
        <taxon>Dikarya</taxon>
        <taxon>Ascomycota</taxon>
        <taxon>Pezizomycotina</taxon>
        <taxon>Dothideomycetes</taxon>
        <taxon>Pleosporomycetidae</taxon>
        <taxon>Aulographales</taxon>
        <taxon>Aulographaceae</taxon>
    </lineage>
</organism>
<dbReference type="EMBL" id="ML977147">
    <property type="protein sequence ID" value="KAF1988898.1"/>
    <property type="molecule type" value="Genomic_DNA"/>
</dbReference>
<gene>
    <name evidence="2" type="ORF">K402DRAFT_22243</name>
</gene>
<name>A0A6G1H7F8_9PEZI</name>
<sequence>MRNARGTWVASVSLSRHLFCARHVAGRFAGDGRLLDTASLKSCRWTGEPHSVEAATRQLRGQKLEKRLLGHVPTRASKRQTRQSDTASNIPGGDPELSRFRDSNSVNLQSGRLIHGSSRY</sequence>
<proteinExistence type="predicted"/>
<dbReference type="Proteomes" id="UP000800041">
    <property type="component" value="Unassembled WGS sequence"/>
</dbReference>
<evidence type="ECO:0000313" key="2">
    <source>
        <dbReference type="EMBL" id="KAF1988898.1"/>
    </source>
</evidence>
<evidence type="ECO:0000256" key="1">
    <source>
        <dbReference type="SAM" id="MobiDB-lite"/>
    </source>
</evidence>
<accession>A0A6G1H7F8</accession>
<dbReference type="AlphaFoldDB" id="A0A6G1H7F8"/>
<evidence type="ECO:0000313" key="3">
    <source>
        <dbReference type="Proteomes" id="UP000800041"/>
    </source>
</evidence>